<evidence type="ECO:0000256" key="1">
    <source>
        <dbReference type="ARBA" id="ARBA00005254"/>
    </source>
</evidence>
<dbReference type="InterPro" id="IPR029045">
    <property type="entry name" value="ClpP/crotonase-like_dom_sf"/>
</dbReference>
<reference evidence="3" key="1">
    <citation type="submission" date="2019-05" db="EMBL/GenBank/DDBJ databases">
        <authorList>
            <person name="Naeem R."/>
            <person name="Antony C."/>
            <person name="Guan Q."/>
        </authorList>
    </citation>
    <scope>NUCLEOTIDE SEQUENCE</scope>
    <source>
        <strain evidence="3">2</strain>
    </source>
</reference>
<dbReference type="InterPro" id="IPR051683">
    <property type="entry name" value="Enoyl-CoA_Hydratase/Isomerase"/>
</dbReference>
<accession>A0A653EJP6</accession>
<dbReference type="CDD" id="cd06558">
    <property type="entry name" value="crotonase-like"/>
    <property type="match status" value="1"/>
</dbReference>
<evidence type="ECO:0000313" key="3">
    <source>
        <dbReference type="EMBL" id="VTO97696.1"/>
    </source>
</evidence>
<dbReference type="PANTHER" id="PTHR42964:SF1">
    <property type="entry name" value="POLYKETIDE BIOSYNTHESIS ENOYL-COA HYDRATASE PKSH-RELATED"/>
    <property type="match status" value="1"/>
</dbReference>
<dbReference type="GO" id="GO:0003824">
    <property type="term" value="F:catalytic activity"/>
    <property type="evidence" value="ECO:0007669"/>
    <property type="project" value="UniProtKB-ARBA"/>
</dbReference>
<name>A0A653EJP6_9MYCO</name>
<feature type="region of interest" description="Disordered" evidence="2">
    <location>
        <begin position="69"/>
        <end position="146"/>
    </location>
</feature>
<dbReference type="Pfam" id="PF00378">
    <property type="entry name" value="ECH_1"/>
    <property type="match status" value="2"/>
</dbReference>
<dbReference type="AlphaFoldDB" id="A0A653EJP6"/>
<dbReference type="NCBIfam" id="NF005879">
    <property type="entry name" value="PRK07827.1"/>
    <property type="match status" value="1"/>
</dbReference>
<comment type="similarity">
    <text evidence="1">Belongs to the enoyl-CoA hydratase/isomerase family.</text>
</comment>
<dbReference type="InterPro" id="IPR014748">
    <property type="entry name" value="Enoyl-CoA_hydra_C"/>
</dbReference>
<organism evidence="3">
    <name type="scientific">Mycobacterium riyadhense</name>
    <dbReference type="NCBI Taxonomy" id="486698"/>
    <lineage>
        <taxon>Bacteria</taxon>
        <taxon>Bacillati</taxon>
        <taxon>Actinomycetota</taxon>
        <taxon>Actinomycetes</taxon>
        <taxon>Mycobacteriales</taxon>
        <taxon>Mycobacteriaceae</taxon>
        <taxon>Mycobacterium</taxon>
    </lineage>
</organism>
<dbReference type="PANTHER" id="PTHR42964">
    <property type="entry name" value="ENOYL-COA HYDRATASE"/>
    <property type="match status" value="1"/>
</dbReference>
<protein>
    <submittedName>
        <fullName evidence="3">Carnitinyl-CoA dehydratase</fullName>
    </submittedName>
</protein>
<dbReference type="EMBL" id="LR589081">
    <property type="protein sequence ID" value="VTO97696.1"/>
    <property type="molecule type" value="Genomic_DNA"/>
</dbReference>
<dbReference type="Gene3D" id="1.10.12.10">
    <property type="entry name" value="Lyase 2-enoyl-coa Hydratase, Chain A, domain 2"/>
    <property type="match status" value="1"/>
</dbReference>
<gene>
    <name evidence="3" type="primary">caiD_2</name>
    <name evidence="3" type="ORF">BIN_B_02215</name>
</gene>
<proteinExistence type="inferred from homology"/>
<dbReference type="InterPro" id="IPR001753">
    <property type="entry name" value="Enoyl-CoA_hydra/iso"/>
</dbReference>
<sequence>MENLVEYAGPAESGAPMARLTLNSPHNRNALSSTLISQLHQGLREAAADPAVRAVVLGHTGGTFCAGADLSEAGGGDPRGDREGGVAGRSGSPLSARGDREGGVAGRSGSPPSARGDREGGVAGRSGSPLSARGDREGGVAGRSGSPLSTFDMAVARAREMTTLLRAMVSSPLPVIGAINGHVRAGGFGLVGACDIVVAGPRSTFALTEARIGVAPAIISLTLLPKLSPRAAARYYLTGEKFGASEAADIGLVTMAADDVDAAVAAVVADVGCGSPQGLAASKALTTAAILEGFDRDAERLTEESARLFVSDEAREGMLAFLQKRAPSWAPAGQ</sequence>
<dbReference type="SUPFAM" id="SSF52096">
    <property type="entry name" value="ClpP/crotonase"/>
    <property type="match status" value="1"/>
</dbReference>
<dbReference type="Gene3D" id="3.90.226.10">
    <property type="entry name" value="2-enoyl-CoA Hydratase, Chain A, domain 1"/>
    <property type="match status" value="1"/>
</dbReference>
<evidence type="ECO:0000256" key="2">
    <source>
        <dbReference type="SAM" id="MobiDB-lite"/>
    </source>
</evidence>